<keyword evidence="5" id="KW-0378">Hydrolase</keyword>
<dbReference type="EMBL" id="AP025730">
    <property type="protein sequence ID" value="BDI04608.1"/>
    <property type="molecule type" value="Genomic_DNA"/>
</dbReference>
<comment type="cofactor">
    <cofactor evidence="2">
        <name>Mg(2+)</name>
        <dbReference type="ChEBI" id="CHEBI:18420"/>
    </cofactor>
</comment>
<dbReference type="SUPFAM" id="SSF55811">
    <property type="entry name" value="Nudix"/>
    <property type="match status" value="1"/>
</dbReference>
<evidence type="ECO:0000256" key="7">
    <source>
        <dbReference type="ARBA" id="ARBA00032272"/>
    </source>
</evidence>
<name>A0ABM7YJU7_9BURK</name>
<gene>
    <name evidence="9" type="ORF">CATMQ487_15780</name>
</gene>
<evidence type="ECO:0000256" key="3">
    <source>
        <dbReference type="ARBA" id="ARBA00007275"/>
    </source>
</evidence>
<dbReference type="PANTHER" id="PTHR11839">
    <property type="entry name" value="UDP/ADP-SUGAR PYROPHOSPHATASE"/>
    <property type="match status" value="1"/>
</dbReference>
<dbReference type="PANTHER" id="PTHR11839:SF18">
    <property type="entry name" value="NUDIX HYDROLASE DOMAIN-CONTAINING PROTEIN"/>
    <property type="match status" value="1"/>
</dbReference>
<dbReference type="InterPro" id="IPR000086">
    <property type="entry name" value="NUDIX_hydrolase_dom"/>
</dbReference>
<dbReference type="Proteomes" id="UP001057498">
    <property type="component" value="Chromosome"/>
</dbReference>
<evidence type="ECO:0000256" key="2">
    <source>
        <dbReference type="ARBA" id="ARBA00001946"/>
    </source>
</evidence>
<evidence type="ECO:0000259" key="8">
    <source>
        <dbReference type="PROSITE" id="PS51462"/>
    </source>
</evidence>
<evidence type="ECO:0000256" key="4">
    <source>
        <dbReference type="ARBA" id="ARBA00016377"/>
    </source>
</evidence>
<organism evidence="9 10">
    <name type="scientific">Sphaerotilus microaerophilus</name>
    <dbReference type="NCBI Taxonomy" id="2914710"/>
    <lineage>
        <taxon>Bacteria</taxon>
        <taxon>Pseudomonadati</taxon>
        <taxon>Pseudomonadota</taxon>
        <taxon>Betaproteobacteria</taxon>
        <taxon>Burkholderiales</taxon>
        <taxon>Sphaerotilaceae</taxon>
        <taxon>Sphaerotilus</taxon>
    </lineage>
</organism>
<dbReference type="RefSeq" id="WP_251972716.1">
    <property type="nucleotide sequence ID" value="NZ_AP025730.1"/>
</dbReference>
<comment type="catalytic activity">
    <reaction evidence="1">
        <text>GDP-alpha-D-mannose + H2O = alpha-D-mannose 1-phosphate + GMP + 2 H(+)</text>
        <dbReference type="Rhea" id="RHEA:27978"/>
        <dbReference type="ChEBI" id="CHEBI:15377"/>
        <dbReference type="ChEBI" id="CHEBI:15378"/>
        <dbReference type="ChEBI" id="CHEBI:57527"/>
        <dbReference type="ChEBI" id="CHEBI:58115"/>
        <dbReference type="ChEBI" id="CHEBI:58409"/>
    </reaction>
</comment>
<feature type="domain" description="Nudix hydrolase" evidence="8">
    <location>
        <begin position="54"/>
        <end position="183"/>
    </location>
</feature>
<proteinExistence type="inferred from homology"/>
<sequence>MSMSLGDLLSLPEGDAHLRETRVQSRQVYRGHFLEVYRDEIALPDGAVTGREYMVHPGAVMVIPLLDDGRLVLERQFRYPLDRAMIEFPAGKLEPGEPGIVCGVRELFEETGYTAAEWAYAGELNNAIAYSSERIEIWFARGLQAGERQLDVGEFLDVFAGTEAQLSQWIRDGDVTDAKTMVGLLWLQQWRSGAWPLQWRSAAEHGLR</sequence>
<evidence type="ECO:0000313" key="9">
    <source>
        <dbReference type="EMBL" id="BDI04608.1"/>
    </source>
</evidence>
<evidence type="ECO:0000256" key="6">
    <source>
        <dbReference type="ARBA" id="ARBA00032162"/>
    </source>
</evidence>
<evidence type="ECO:0000313" key="10">
    <source>
        <dbReference type="Proteomes" id="UP001057498"/>
    </source>
</evidence>
<comment type="similarity">
    <text evidence="3">Belongs to the Nudix hydrolase family. NudK subfamily.</text>
</comment>
<dbReference type="InterPro" id="IPR015797">
    <property type="entry name" value="NUDIX_hydrolase-like_dom_sf"/>
</dbReference>
<accession>A0ABM7YJU7</accession>
<dbReference type="PROSITE" id="PS51462">
    <property type="entry name" value="NUDIX"/>
    <property type="match status" value="1"/>
</dbReference>
<reference evidence="9" key="1">
    <citation type="submission" date="2022-04" db="EMBL/GenBank/DDBJ databases">
        <title>Whole genome sequence of Sphaerotilus sp. FB-5.</title>
        <authorList>
            <person name="Takeda M."/>
            <person name="Narihara S."/>
            <person name="Akimoto M."/>
            <person name="Akimoto R."/>
            <person name="Nishiyashiki S."/>
            <person name="Murakami T."/>
        </authorList>
    </citation>
    <scope>NUCLEOTIDE SEQUENCE</scope>
    <source>
        <strain evidence="9">FB-5</strain>
    </source>
</reference>
<dbReference type="Gene3D" id="3.90.79.10">
    <property type="entry name" value="Nucleoside Triphosphate Pyrophosphohydrolase"/>
    <property type="match status" value="1"/>
</dbReference>
<dbReference type="Pfam" id="PF00293">
    <property type="entry name" value="NUDIX"/>
    <property type="match status" value="1"/>
</dbReference>
<protein>
    <recommendedName>
        <fullName evidence="4">GDP-mannose pyrophosphatase</fullName>
    </recommendedName>
    <alternativeName>
        <fullName evidence="6">GDP-mannose hydrolase</fullName>
    </alternativeName>
    <alternativeName>
        <fullName evidence="7">GDPMK</fullName>
    </alternativeName>
</protein>
<keyword evidence="10" id="KW-1185">Reference proteome</keyword>
<evidence type="ECO:0000256" key="5">
    <source>
        <dbReference type="ARBA" id="ARBA00022801"/>
    </source>
</evidence>
<evidence type="ECO:0000256" key="1">
    <source>
        <dbReference type="ARBA" id="ARBA00000847"/>
    </source>
</evidence>